<dbReference type="PANTHER" id="PTHR36978:SF4">
    <property type="entry name" value="P-LOOP CONTAINING NUCLEOSIDE TRIPHOSPHATE HYDROLASE PROTEIN"/>
    <property type="match status" value="1"/>
</dbReference>
<evidence type="ECO:0000313" key="1">
    <source>
        <dbReference type="EMBL" id="RCG23996.1"/>
    </source>
</evidence>
<dbReference type="SUPFAM" id="SSF52540">
    <property type="entry name" value="P-loop containing nucleoside triphosphate hydrolases"/>
    <property type="match status" value="1"/>
</dbReference>
<dbReference type="GO" id="GO:0016740">
    <property type="term" value="F:transferase activity"/>
    <property type="evidence" value="ECO:0007669"/>
    <property type="project" value="UniProtKB-KW"/>
</dbReference>
<dbReference type="InterPro" id="IPR027417">
    <property type="entry name" value="P-loop_NTPase"/>
</dbReference>
<dbReference type="OrthoDB" id="285690at2"/>
<dbReference type="Proteomes" id="UP000253094">
    <property type="component" value="Unassembled WGS sequence"/>
</dbReference>
<dbReference type="Pfam" id="PF17784">
    <property type="entry name" value="Sulfotransfer_4"/>
    <property type="match status" value="1"/>
</dbReference>
<accession>A0A367F0V0</accession>
<evidence type="ECO:0000313" key="2">
    <source>
        <dbReference type="Proteomes" id="UP000253094"/>
    </source>
</evidence>
<gene>
    <name evidence="1" type="ORF">DQ384_33615</name>
</gene>
<dbReference type="InterPro" id="IPR040632">
    <property type="entry name" value="Sulfotransfer_4"/>
</dbReference>
<sequence length="241" mass="27499">MRIIGAGFGRTGTLSLKAALERLGFAPCNHMLEVMDRPELIHRWLDIAEGRSADWDGVLGGFDATLDWPASAYWRELAAHYPDAKVLLTVRDPEEWYESMRATIFRRRGGRTPLGGLMAKISPDFRAFRRMARAALVERALGGETADRARLVRRFQDHVREVREAIPAARLLVYDVRQGWEPLCAFLGVPVPSEPFPRLNDREHFGRHTRRFMLRTALRLSPARGRRPPVLPVFPGGRPRR</sequence>
<proteinExistence type="predicted"/>
<dbReference type="Gene3D" id="3.40.50.300">
    <property type="entry name" value="P-loop containing nucleotide triphosphate hydrolases"/>
    <property type="match status" value="1"/>
</dbReference>
<keyword evidence="1" id="KW-0808">Transferase</keyword>
<dbReference type="AlphaFoldDB" id="A0A367F0V0"/>
<keyword evidence="2" id="KW-1185">Reference proteome</keyword>
<name>A0A367F0V0_9ACTN</name>
<dbReference type="EMBL" id="QOIL01000025">
    <property type="protein sequence ID" value="RCG23996.1"/>
    <property type="molecule type" value="Genomic_DNA"/>
</dbReference>
<protein>
    <submittedName>
        <fullName evidence="1">Sulfotransferase family protein</fullName>
    </submittedName>
</protein>
<organism evidence="1 2">
    <name type="scientific">Sphaerisporangium album</name>
    <dbReference type="NCBI Taxonomy" id="509200"/>
    <lineage>
        <taxon>Bacteria</taxon>
        <taxon>Bacillati</taxon>
        <taxon>Actinomycetota</taxon>
        <taxon>Actinomycetes</taxon>
        <taxon>Streptosporangiales</taxon>
        <taxon>Streptosporangiaceae</taxon>
        <taxon>Sphaerisporangium</taxon>
    </lineage>
</organism>
<comment type="caution">
    <text evidence="1">The sequence shown here is derived from an EMBL/GenBank/DDBJ whole genome shotgun (WGS) entry which is preliminary data.</text>
</comment>
<dbReference type="PANTHER" id="PTHR36978">
    <property type="entry name" value="P-LOOP CONTAINING NUCLEOTIDE TRIPHOSPHATE HYDROLASE"/>
    <property type="match status" value="1"/>
</dbReference>
<dbReference type="RefSeq" id="WP_114032961.1">
    <property type="nucleotide sequence ID" value="NZ_QOIL01000025.1"/>
</dbReference>
<reference evidence="1 2" key="1">
    <citation type="submission" date="2018-06" db="EMBL/GenBank/DDBJ databases">
        <title>Sphaerisporangium craniellae sp. nov., isolated from a marine sponge in the South China Sea.</title>
        <authorList>
            <person name="Li L."/>
        </authorList>
    </citation>
    <scope>NUCLEOTIDE SEQUENCE [LARGE SCALE GENOMIC DNA]</scope>
    <source>
        <strain evidence="1 2">CCTCC AA 208026</strain>
    </source>
</reference>